<dbReference type="InterPro" id="IPR036792">
    <property type="entry name" value="Asp_carbatrfase_reg_C_sf"/>
</dbReference>
<dbReference type="SUPFAM" id="SSF54893">
    <property type="entry name" value="Aspartate carbamoyltransferase, Regulatory-chain, N-terminal domain"/>
    <property type="match status" value="1"/>
</dbReference>
<sequence length="169" mass="19457">MKMLEEKLKIDKISKGTVIDHIDAGYALTILNLTNLDDSKNLITIGVNVSSKKYHTKDIIKIEGVFLNETQMQQISILSPNATISLIENYKLIEKKKVKLPSVIKKLILCVNQTCISNSDEPIDTEFFVLVDKPLKIQCRYCERIYKLEEIVFTSKEKKEKKVRQNIQL</sequence>
<keyword evidence="2" id="KW-0862">Zinc</keyword>
<dbReference type="Pfam" id="PF02748">
    <property type="entry name" value="PyrI_C"/>
    <property type="match status" value="1"/>
</dbReference>
<reference evidence="6" key="1">
    <citation type="journal article" date="2015" name="Nature">
        <title>Complex archaea that bridge the gap between prokaryotes and eukaryotes.</title>
        <authorList>
            <person name="Spang A."/>
            <person name="Saw J.H."/>
            <person name="Jorgensen S.L."/>
            <person name="Zaremba-Niedzwiedzka K."/>
            <person name="Martijn J."/>
            <person name="Lind A.E."/>
            <person name="van Eijk R."/>
            <person name="Schleper C."/>
            <person name="Guy L."/>
            <person name="Ettema T.J."/>
        </authorList>
    </citation>
    <scope>NUCLEOTIDE SEQUENCE</scope>
</reference>
<organism evidence="6">
    <name type="scientific">marine sediment metagenome</name>
    <dbReference type="NCBI Taxonomy" id="412755"/>
    <lineage>
        <taxon>unclassified sequences</taxon>
        <taxon>metagenomes</taxon>
        <taxon>ecological metagenomes</taxon>
    </lineage>
</organism>
<dbReference type="HAMAP" id="MF_00002">
    <property type="entry name" value="Asp_carb_tr_reg"/>
    <property type="match status" value="1"/>
</dbReference>
<comment type="caution">
    <text evidence="6">The sequence shown here is derived from an EMBL/GenBank/DDBJ whole genome shotgun (WGS) entry which is preliminary data.</text>
</comment>
<evidence type="ECO:0000313" key="6">
    <source>
        <dbReference type="EMBL" id="KKM86537.1"/>
    </source>
</evidence>
<gene>
    <name evidence="6" type="ORF">LCGC14_1278030</name>
</gene>
<dbReference type="NCBIfam" id="TIGR00240">
    <property type="entry name" value="ATCase_reg"/>
    <property type="match status" value="1"/>
</dbReference>
<proteinExistence type="inferred from homology"/>
<protein>
    <submittedName>
        <fullName evidence="6">Uncharacterized protein</fullName>
    </submittedName>
</protein>
<feature type="domain" description="Aspartate carbamoyltransferase regulatory subunit C-terminal" evidence="5">
    <location>
        <begin position="104"/>
        <end position="151"/>
    </location>
</feature>
<dbReference type="InterPro" id="IPR020545">
    <property type="entry name" value="Asp_carbamoyltransf_reg_N"/>
</dbReference>
<keyword evidence="3" id="KW-0665">Pyrimidine biosynthesis</keyword>
<accession>A0A0F9NZ48</accession>
<evidence type="ECO:0000259" key="4">
    <source>
        <dbReference type="Pfam" id="PF01948"/>
    </source>
</evidence>
<keyword evidence="1" id="KW-0479">Metal-binding</keyword>
<dbReference type="InterPro" id="IPR020542">
    <property type="entry name" value="Asp_carbamoyltrfase_reg_C"/>
</dbReference>
<evidence type="ECO:0000256" key="2">
    <source>
        <dbReference type="ARBA" id="ARBA00022833"/>
    </source>
</evidence>
<dbReference type="Gene3D" id="3.30.70.140">
    <property type="entry name" value="Aspartate carbamoyltransferase regulatory subunit, N-terminal domain"/>
    <property type="match status" value="1"/>
</dbReference>
<dbReference type="GO" id="GO:0009347">
    <property type="term" value="C:aspartate carbamoyltransferase complex"/>
    <property type="evidence" value="ECO:0007669"/>
    <property type="project" value="InterPro"/>
</dbReference>
<evidence type="ECO:0000256" key="3">
    <source>
        <dbReference type="ARBA" id="ARBA00022975"/>
    </source>
</evidence>
<feature type="domain" description="Aspartate carbamoyltransferase regulatory subunit N-terminal" evidence="4">
    <location>
        <begin position="8"/>
        <end position="99"/>
    </location>
</feature>
<evidence type="ECO:0000259" key="5">
    <source>
        <dbReference type="Pfam" id="PF02748"/>
    </source>
</evidence>
<dbReference type="Gene3D" id="2.30.30.20">
    <property type="entry name" value="Aspartate carbamoyltransferase regulatory subunit, C-terminal domain"/>
    <property type="match status" value="1"/>
</dbReference>
<dbReference type="InterPro" id="IPR036793">
    <property type="entry name" value="Asp_carbatrfase_reg_N_sf"/>
</dbReference>
<dbReference type="GO" id="GO:0046872">
    <property type="term" value="F:metal ion binding"/>
    <property type="evidence" value="ECO:0007669"/>
    <property type="project" value="UniProtKB-KW"/>
</dbReference>
<dbReference type="GO" id="GO:0006207">
    <property type="term" value="P:'de novo' pyrimidine nucleobase biosynthetic process"/>
    <property type="evidence" value="ECO:0007669"/>
    <property type="project" value="InterPro"/>
</dbReference>
<dbReference type="PANTHER" id="PTHR35805:SF1">
    <property type="entry name" value="ASPARTATE CARBAMOYLTRANSFERASE REGULATORY CHAIN"/>
    <property type="match status" value="1"/>
</dbReference>
<dbReference type="AlphaFoldDB" id="A0A0F9NZ48"/>
<dbReference type="Pfam" id="PF01948">
    <property type="entry name" value="PyrI"/>
    <property type="match status" value="1"/>
</dbReference>
<dbReference type="InterPro" id="IPR002801">
    <property type="entry name" value="Asp_carbamoylTrfase_reg"/>
</dbReference>
<evidence type="ECO:0000256" key="1">
    <source>
        <dbReference type="ARBA" id="ARBA00022723"/>
    </source>
</evidence>
<dbReference type="EMBL" id="LAZR01007241">
    <property type="protein sequence ID" value="KKM86537.1"/>
    <property type="molecule type" value="Genomic_DNA"/>
</dbReference>
<name>A0A0F9NZ48_9ZZZZ</name>
<dbReference type="PANTHER" id="PTHR35805">
    <property type="entry name" value="ASPARTATE CARBAMOYLTRANSFERASE REGULATORY CHAIN"/>
    <property type="match status" value="1"/>
</dbReference>
<dbReference type="GO" id="GO:0006221">
    <property type="term" value="P:pyrimidine nucleotide biosynthetic process"/>
    <property type="evidence" value="ECO:0007669"/>
    <property type="project" value="UniProtKB-KW"/>
</dbReference>
<dbReference type="SUPFAM" id="SSF57825">
    <property type="entry name" value="Aspartate carbamoyltransferase, Regulatory-chain, C-terminal domain"/>
    <property type="match status" value="1"/>
</dbReference>